<keyword evidence="7" id="KW-1185">Reference proteome</keyword>
<evidence type="ECO:0000259" key="5">
    <source>
        <dbReference type="PROSITE" id="PS50893"/>
    </source>
</evidence>
<evidence type="ECO:0000256" key="3">
    <source>
        <dbReference type="ARBA" id="ARBA00022741"/>
    </source>
</evidence>
<evidence type="ECO:0000313" key="7">
    <source>
        <dbReference type="Proteomes" id="UP000559182"/>
    </source>
</evidence>
<feature type="domain" description="ABC transporter" evidence="5">
    <location>
        <begin position="2"/>
        <end position="227"/>
    </location>
</feature>
<evidence type="ECO:0000256" key="2">
    <source>
        <dbReference type="ARBA" id="ARBA00022448"/>
    </source>
</evidence>
<dbReference type="PROSITE" id="PS50893">
    <property type="entry name" value="ABC_TRANSPORTER_2"/>
    <property type="match status" value="1"/>
</dbReference>
<gene>
    <name evidence="6" type="ORF">FHU39_000042</name>
</gene>
<organism evidence="6 7">
    <name type="scientific">Flexivirga oryzae</name>
    <dbReference type="NCBI Taxonomy" id="1794944"/>
    <lineage>
        <taxon>Bacteria</taxon>
        <taxon>Bacillati</taxon>
        <taxon>Actinomycetota</taxon>
        <taxon>Actinomycetes</taxon>
        <taxon>Micrococcales</taxon>
        <taxon>Dermacoccaceae</taxon>
        <taxon>Flexivirga</taxon>
    </lineage>
</organism>
<dbReference type="PANTHER" id="PTHR43335:SF4">
    <property type="entry name" value="ABC TRANSPORTER, ATP-BINDING PROTEIN"/>
    <property type="match status" value="1"/>
</dbReference>
<evidence type="ECO:0000313" key="6">
    <source>
        <dbReference type="EMBL" id="MBB2890058.1"/>
    </source>
</evidence>
<protein>
    <submittedName>
        <fullName evidence="6">ABC-2 type transport system ATP-binding protein</fullName>
    </submittedName>
</protein>
<comment type="caution">
    <text evidence="6">The sequence shown here is derived from an EMBL/GenBank/DDBJ whole genome shotgun (WGS) entry which is preliminary data.</text>
</comment>
<dbReference type="SUPFAM" id="SSF52540">
    <property type="entry name" value="P-loop containing nucleoside triphosphate hydrolases"/>
    <property type="match status" value="1"/>
</dbReference>
<dbReference type="Pfam" id="PF00005">
    <property type="entry name" value="ABC_tran"/>
    <property type="match status" value="1"/>
</dbReference>
<proteinExistence type="inferred from homology"/>
<sequence length="300" mass="31708">MTKVFGSQSAVDGLDMRVPTGSVYGFLGPNGSGKTTTIRMLLGLVTPTAGDHDVLGHHMPDGLTTALHRVGSLIEGPAFHAHLSGLANLRRLDAADARSDAATSEQRIDSALDRVGLKPAANKRFRAYSLGMKQRLAIAAALLAPRDLLVLDEPTNGLDPQGTREVRHLVGSLAADGITVLISSHLLAEIQQICSHIGVMRAGRLVAQGSIEELRSTQTAQLTVHTPDPGPAADVLTRHGLDQVRVDGEIVTAAPGDVLPEDISAALARAGVRLRRFAIDRPSLEDLYVSLTGEGFEVRG</sequence>
<dbReference type="Gene3D" id="3.40.50.300">
    <property type="entry name" value="P-loop containing nucleotide triphosphate hydrolases"/>
    <property type="match status" value="1"/>
</dbReference>
<dbReference type="InterPro" id="IPR017871">
    <property type="entry name" value="ABC_transporter-like_CS"/>
</dbReference>
<accession>A0A839MXF9</accession>
<dbReference type="AlphaFoldDB" id="A0A839MXF9"/>
<comment type="similarity">
    <text evidence="1">Belongs to the ABC transporter superfamily.</text>
</comment>
<dbReference type="RefSeq" id="WP_343065670.1">
    <property type="nucleotide sequence ID" value="NZ_JACHVQ010000001.1"/>
</dbReference>
<keyword evidence="3" id="KW-0547">Nucleotide-binding</keyword>
<keyword evidence="2" id="KW-0813">Transport</keyword>
<reference evidence="6 7" key="1">
    <citation type="submission" date="2020-08" db="EMBL/GenBank/DDBJ databases">
        <title>Sequencing the genomes of 1000 actinobacteria strains.</title>
        <authorList>
            <person name="Klenk H.-P."/>
        </authorList>
    </citation>
    <scope>NUCLEOTIDE SEQUENCE [LARGE SCALE GENOMIC DNA]</scope>
    <source>
        <strain evidence="6 7">DSM 105369</strain>
    </source>
</reference>
<dbReference type="SMART" id="SM00382">
    <property type="entry name" value="AAA"/>
    <property type="match status" value="1"/>
</dbReference>
<dbReference type="PANTHER" id="PTHR43335">
    <property type="entry name" value="ABC TRANSPORTER, ATP-BINDING PROTEIN"/>
    <property type="match status" value="1"/>
</dbReference>
<dbReference type="PROSITE" id="PS00211">
    <property type="entry name" value="ABC_TRANSPORTER_1"/>
    <property type="match status" value="1"/>
</dbReference>
<dbReference type="InterPro" id="IPR003439">
    <property type="entry name" value="ABC_transporter-like_ATP-bd"/>
</dbReference>
<dbReference type="GO" id="GO:0005524">
    <property type="term" value="F:ATP binding"/>
    <property type="evidence" value="ECO:0007669"/>
    <property type="project" value="UniProtKB-KW"/>
</dbReference>
<dbReference type="GO" id="GO:0016887">
    <property type="term" value="F:ATP hydrolysis activity"/>
    <property type="evidence" value="ECO:0007669"/>
    <property type="project" value="InterPro"/>
</dbReference>
<keyword evidence="4 6" id="KW-0067">ATP-binding</keyword>
<dbReference type="EMBL" id="JACHVQ010000001">
    <property type="protein sequence ID" value="MBB2890058.1"/>
    <property type="molecule type" value="Genomic_DNA"/>
</dbReference>
<dbReference type="InterPro" id="IPR027417">
    <property type="entry name" value="P-loop_NTPase"/>
</dbReference>
<name>A0A839MXF9_9MICO</name>
<evidence type="ECO:0000256" key="1">
    <source>
        <dbReference type="ARBA" id="ARBA00005417"/>
    </source>
</evidence>
<evidence type="ECO:0000256" key="4">
    <source>
        <dbReference type="ARBA" id="ARBA00022840"/>
    </source>
</evidence>
<dbReference type="Proteomes" id="UP000559182">
    <property type="component" value="Unassembled WGS sequence"/>
</dbReference>
<dbReference type="InterPro" id="IPR003593">
    <property type="entry name" value="AAA+_ATPase"/>
</dbReference>